<dbReference type="Pfam" id="PF03900">
    <property type="entry name" value="Porphobil_deamC"/>
    <property type="match status" value="1"/>
</dbReference>
<evidence type="ECO:0000259" key="14">
    <source>
        <dbReference type="Pfam" id="PF03900"/>
    </source>
</evidence>
<feature type="domain" description="Porphobilinogen deaminase N-terminal" evidence="13">
    <location>
        <begin position="8"/>
        <end position="224"/>
    </location>
</feature>
<evidence type="ECO:0000256" key="8">
    <source>
        <dbReference type="ARBA" id="ARBA00023133"/>
    </source>
</evidence>
<comment type="similarity">
    <text evidence="4">Belongs to the HMBS family.</text>
</comment>
<dbReference type="FunFam" id="3.40.190.10:FF:000005">
    <property type="entry name" value="Porphobilinogen deaminase"/>
    <property type="match status" value="1"/>
</dbReference>
<dbReference type="PIRSF" id="PIRSF001438">
    <property type="entry name" value="4pyrrol_synth_OHMeBilane_synth"/>
    <property type="match status" value="1"/>
</dbReference>
<dbReference type="HAMAP" id="MF_00260">
    <property type="entry name" value="Porphobil_deam"/>
    <property type="match status" value="1"/>
</dbReference>
<evidence type="ECO:0000256" key="6">
    <source>
        <dbReference type="ARBA" id="ARBA00016519"/>
    </source>
</evidence>
<dbReference type="InterPro" id="IPR000860">
    <property type="entry name" value="HemC"/>
</dbReference>
<evidence type="ECO:0000256" key="1">
    <source>
        <dbReference type="ARBA" id="ARBA00001916"/>
    </source>
</evidence>
<evidence type="ECO:0000259" key="13">
    <source>
        <dbReference type="Pfam" id="PF01379"/>
    </source>
</evidence>
<accession>A0A0F4ZEK0</accession>
<comment type="caution">
    <text evidence="15">The sequence shown here is derived from an EMBL/GenBank/DDBJ whole genome shotgun (WGS) entry which is preliminary data.</text>
</comment>
<comment type="cofactor">
    <cofactor evidence="1">
        <name>dipyrromethane</name>
        <dbReference type="ChEBI" id="CHEBI:60342"/>
    </cofactor>
</comment>
<organism evidence="15 16">
    <name type="scientific">Thielaviopsis punctulata</name>
    <dbReference type="NCBI Taxonomy" id="72032"/>
    <lineage>
        <taxon>Eukaryota</taxon>
        <taxon>Fungi</taxon>
        <taxon>Dikarya</taxon>
        <taxon>Ascomycota</taxon>
        <taxon>Pezizomycotina</taxon>
        <taxon>Sordariomycetes</taxon>
        <taxon>Hypocreomycetidae</taxon>
        <taxon>Microascales</taxon>
        <taxon>Ceratocystidaceae</taxon>
        <taxon>Thielaviopsis</taxon>
    </lineage>
</organism>
<dbReference type="InterPro" id="IPR022418">
    <property type="entry name" value="Porphobilinogen_deaminase_C"/>
</dbReference>
<dbReference type="AlphaFoldDB" id="A0A0F4ZEK0"/>
<dbReference type="GO" id="GO:0006782">
    <property type="term" value="P:protoporphyrinogen IX biosynthetic process"/>
    <property type="evidence" value="ECO:0007669"/>
    <property type="project" value="UniProtKB-UniPathway"/>
</dbReference>
<keyword evidence="9" id="KW-0627">Porphyrin biosynthesis</keyword>
<dbReference type="SUPFAM" id="SSF54782">
    <property type="entry name" value="Porphobilinogen deaminase (hydroxymethylbilane synthase), C-terminal domain"/>
    <property type="match status" value="1"/>
</dbReference>
<dbReference type="PANTHER" id="PTHR11557:SF0">
    <property type="entry name" value="PORPHOBILINOGEN DEAMINASE"/>
    <property type="match status" value="1"/>
</dbReference>
<dbReference type="NCBIfam" id="TIGR00212">
    <property type="entry name" value="hemC"/>
    <property type="match status" value="1"/>
</dbReference>
<evidence type="ECO:0000256" key="9">
    <source>
        <dbReference type="ARBA" id="ARBA00023244"/>
    </source>
</evidence>
<comment type="function">
    <text evidence="2">Tetrapolymerization of the monopyrrole PBG into the hydroxymethylbilane pre-uroporphyrinogen in several discrete steps.</text>
</comment>
<dbReference type="Gene3D" id="3.40.190.10">
    <property type="entry name" value="Periplasmic binding protein-like II"/>
    <property type="match status" value="2"/>
</dbReference>
<dbReference type="Pfam" id="PF01379">
    <property type="entry name" value="Porphobil_deam"/>
    <property type="match status" value="1"/>
</dbReference>
<dbReference type="FunFam" id="3.30.160.40:FF:000002">
    <property type="entry name" value="Porphobilinogen deaminase"/>
    <property type="match status" value="1"/>
</dbReference>
<dbReference type="EMBL" id="LAEV01001235">
    <property type="protein sequence ID" value="KKA28620.1"/>
    <property type="molecule type" value="Genomic_DNA"/>
</dbReference>
<protein>
    <recommendedName>
        <fullName evidence="6">Porphobilinogen deaminase</fullName>
        <ecNumber evidence="5">2.5.1.61</ecNumber>
    </recommendedName>
    <alternativeName>
        <fullName evidence="11">Hydroxymethylbilane synthase</fullName>
    </alternativeName>
    <alternativeName>
        <fullName evidence="10">Pre-uroporphyrinogen synthase</fullName>
    </alternativeName>
</protein>
<evidence type="ECO:0000256" key="12">
    <source>
        <dbReference type="ARBA" id="ARBA00048169"/>
    </source>
</evidence>
<dbReference type="InterPro" id="IPR036803">
    <property type="entry name" value="Porphobilinogen_deaminase_C_sf"/>
</dbReference>
<evidence type="ECO:0000256" key="10">
    <source>
        <dbReference type="ARBA" id="ARBA00030685"/>
    </source>
</evidence>
<dbReference type="EC" id="2.5.1.61" evidence="5"/>
<evidence type="ECO:0000256" key="5">
    <source>
        <dbReference type="ARBA" id="ARBA00012655"/>
    </source>
</evidence>
<evidence type="ECO:0000256" key="3">
    <source>
        <dbReference type="ARBA" id="ARBA00004735"/>
    </source>
</evidence>
<evidence type="ECO:0000256" key="7">
    <source>
        <dbReference type="ARBA" id="ARBA00022679"/>
    </source>
</evidence>
<evidence type="ECO:0000256" key="4">
    <source>
        <dbReference type="ARBA" id="ARBA00005638"/>
    </source>
</evidence>
<proteinExistence type="inferred from homology"/>
<dbReference type="OrthoDB" id="564646at2759"/>
<keyword evidence="7" id="KW-0808">Transferase</keyword>
<keyword evidence="8" id="KW-0350">Heme biosynthesis</keyword>
<keyword evidence="16" id="KW-1185">Reference proteome</keyword>
<dbReference type="FunFam" id="3.40.190.10:FF:000086">
    <property type="entry name" value="Probable porphobilinogen deaminase"/>
    <property type="match status" value="1"/>
</dbReference>
<evidence type="ECO:0000256" key="11">
    <source>
        <dbReference type="ARBA" id="ARBA00033064"/>
    </source>
</evidence>
<evidence type="ECO:0000313" key="16">
    <source>
        <dbReference type="Proteomes" id="UP000033483"/>
    </source>
</evidence>
<dbReference type="PANTHER" id="PTHR11557">
    <property type="entry name" value="PORPHOBILINOGEN DEAMINASE"/>
    <property type="match status" value="1"/>
</dbReference>
<dbReference type="GO" id="GO:0004418">
    <property type="term" value="F:hydroxymethylbilane synthase activity"/>
    <property type="evidence" value="ECO:0007669"/>
    <property type="project" value="UniProtKB-EC"/>
</dbReference>
<gene>
    <name evidence="15" type="ORF">TD95_004982</name>
</gene>
<name>A0A0F4ZEK0_9PEZI</name>
<dbReference type="CDD" id="cd13645">
    <property type="entry name" value="PBP2_HuPBGD_like"/>
    <property type="match status" value="1"/>
</dbReference>
<sequence>MSTQPTVVNIGSRKSALALKQTDLVIAALQRLHPHIDFRVNSINTAGDKDQATALYNFAGKGLWTNELEAMLAANSVDFIVHSLKDMPTVIPDGFSLACITEREDPRDVLVVKASLASQYRSLADLPAGSVVGTSSIRRIAQLKRRHPGLRFADVRGNIQTRLAKLDDPAGPFSAIILAAAGLLRMDSGARIAQYLDSDSAGILHAVGQGAIGVEARDGDDRIAQLLAGIQHEQTMLACSAERSVMRTLEGGCSVPIGVETKWADQVLSLKATVVKADGSEGVDVQEKRVVTTVDEAEAFGNEVAKKLSDLGADKILEGINALKHKAPTKSS</sequence>
<evidence type="ECO:0000313" key="15">
    <source>
        <dbReference type="EMBL" id="KKA28620.1"/>
    </source>
</evidence>
<dbReference type="GO" id="GO:0005737">
    <property type="term" value="C:cytoplasm"/>
    <property type="evidence" value="ECO:0007669"/>
    <property type="project" value="TreeGrafter"/>
</dbReference>
<evidence type="ECO:0000256" key="2">
    <source>
        <dbReference type="ARBA" id="ARBA00002869"/>
    </source>
</evidence>
<dbReference type="Proteomes" id="UP000033483">
    <property type="component" value="Unassembled WGS sequence"/>
</dbReference>
<dbReference type="Gene3D" id="3.30.160.40">
    <property type="entry name" value="Porphobilinogen deaminase, C-terminal domain"/>
    <property type="match status" value="1"/>
</dbReference>
<dbReference type="UniPathway" id="UPA00251">
    <property type="reaction ID" value="UER00319"/>
</dbReference>
<dbReference type="PROSITE" id="PS00533">
    <property type="entry name" value="PORPHOBILINOGEN_DEAM"/>
    <property type="match status" value="1"/>
</dbReference>
<dbReference type="SUPFAM" id="SSF53850">
    <property type="entry name" value="Periplasmic binding protein-like II"/>
    <property type="match status" value="1"/>
</dbReference>
<comment type="catalytic activity">
    <reaction evidence="12">
        <text>4 porphobilinogen + H2O = hydroxymethylbilane + 4 NH4(+)</text>
        <dbReference type="Rhea" id="RHEA:13185"/>
        <dbReference type="ChEBI" id="CHEBI:15377"/>
        <dbReference type="ChEBI" id="CHEBI:28938"/>
        <dbReference type="ChEBI" id="CHEBI:57845"/>
        <dbReference type="ChEBI" id="CHEBI:58126"/>
        <dbReference type="EC" id="2.5.1.61"/>
    </reaction>
</comment>
<dbReference type="InterPro" id="IPR022419">
    <property type="entry name" value="Porphobilin_deaminase_cofac_BS"/>
</dbReference>
<feature type="domain" description="Porphobilinogen deaminase C-terminal" evidence="14">
    <location>
        <begin position="237"/>
        <end position="309"/>
    </location>
</feature>
<dbReference type="PRINTS" id="PR00151">
    <property type="entry name" value="PORPHBDMNASE"/>
</dbReference>
<reference evidence="15 16" key="1">
    <citation type="submission" date="2015-03" db="EMBL/GenBank/DDBJ databases">
        <authorList>
            <person name="Radwan O."/>
            <person name="Al-Naeli F.A."/>
            <person name="Rendon G.A."/>
            <person name="Fields C."/>
        </authorList>
    </citation>
    <scope>NUCLEOTIDE SEQUENCE [LARGE SCALE GENOMIC DNA]</scope>
    <source>
        <strain evidence="15">CR-DP1</strain>
    </source>
</reference>
<dbReference type="InterPro" id="IPR022417">
    <property type="entry name" value="Porphobilin_deaminase_N"/>
</dbReference>
<comment type="pathway">
    <text evidence="3">Porphyrin-containing compound metabolism; protoporphyrin-IX biosynthesis; coproporphyrinogen-III from 5-aminolevulinate: step 2/4.</text>
</comment>